<dbReference type="GO" id="GO:0034213">
    <property type="term" value="P:quinolinate catabolic process"/>
    <property type="evidence" value="ECO:0007669"/>
    <property type="project" value="TreeGrafter"/>
</dbReference>
<dbReference type="PANTHER" id="PTHR32179:SF3">
    <property type="entry name" value="NICOTINATE-NUCLEOTIDE PYROPHOSPHORYLASE [CARBOXYLATING]"/>
    <property type="match status" value="1"/>
</dbReference>
<dbReference type="OrthoDB" id="9782546at2"/>
<feature type="binding site" evidence="13">
    <location>
        <begin position="130"/>
        <end position="132"/>
    </location>
    <ligand>
        <name>substrate</name>
    </ligand>
</feature>
<organism evidence="16 17">
    <name type="scientific">Methylovulum psychrotolerans</name>
    <dbReference type="NCBI Taxonomy" id="1704499"/>
    <lineage>
        <taxon>Bacteria</taxon>
        <taxon>Pseudomonadati</taxon>
        <taxon>Pseudomonadota</taxon>
        <taxon>Gammaproteobacteria</taxon>
        <taxon>Methylococcales</taxon>
        <taxon>Methylococcaceae</taxon>
        <taxon>Methylovulum</taxon>
    </lineage>
</organism>
<comment type="subunit">
    <text evidence="4">Hexamer formed by 3 homodimers.</text>
</comment>
<evidence type="ECO:0000256" key="9">
    <source>
        <dbReference type="ARBA" id="ARBA00033102"/>
    </source>
</evidence>
<evidence type="ECO:0000313" key="16">
    <source>
        <dbReference type="EMBL" id="ASF46749.1"/>
    </source>
</evidence>
<dbReference type="InterPro" id="IPR013785">
    <property type="entry name" value="Aldolase_TIM"/>
</dbReference>
<keyword evidence="8 12" id="KW-0808">Transferase</keyword>
<evidence type="ECO:0000256" key="1">
    <source>
        <dbReference type="ARBA" id="ARBA00003237"/>
    </source>
</evidence>
<evidence type="ECO:0000256" key="2">
    <source>
        <dbReference type="ARBA" id="ARBA00004893"/>
    </source>
</evidence>
<dbReference type="EC" id="2.4.2.19" evidence="5"/>
<keyword evidence="7 12" id="KW-0328">Glycosyltransferase</keyword>
<dbReference type="UniPathway" id="UPA00253">
    <property type="reaction ID" value="UER00331"/>
</dbReference>
<comment type="function">
    <text evidence="1">Involved in the catabolism of quinolinic acid (QA).</text>
</comment>
<feature type="binding site" evidence="13">
    <location>
        <position position="192"/>
    </location>
    <ligand>
        <name>substrate</name>
    </ligand>
</feature>
<dbReference type="InterPro" id="IPR036068">
    <property type="entry name" value="Nicotinate_pribotase-like_C"/>
</dbReference>
<dbReference type="SUPFAM" id="SSF54675">
    <property type="entry name" value="Nicotinate/Quinolinate PRTase N-terminal domain-like"/>
    <property type="match status" value="1"/>
</dbReference>
<dbReference type="SUPFAM" id="SSF51690">
    <property type="entry name" value="Nicotinate/Quinolinate PRTase C-terminal domain-like"/>
    <property type="match status" value="1"/>
</dbReference>
<evidence type="ECO:0000256" key="3">
    <source>
        <dbReference type="ARBA" id="ARBA00009400"/>
    </source>
</evidence>
<dbReference type="PIRSF" id="PIRSF006250">
    <property type="entry name" value="NadC_ModD"/>
    <property type="match status" value="1"/>
</dbReference>
<dbReference type="CDD" id="cd01572">
    <property type="entry name" value="QPRTase"/>
    <property type="match status" value="1"/>
</dbReference>
<comment type="pathway">
    <text evidence="2">Cofactor biosynthesis; NAD(+) biosynthesis; nicotinate D-ribonucleotide from quinolinate: step 1/1.</text>
</comment>
<evidence type="ECO:0000256" key="5">
    <source>
        <dbReference type="ARBA" id="ARBA00011944"/>
    </source>
</evidence>
<feature type="binding site" evidence="13">
    <location>
        <begin position="236"/>
        <end position="238"/>
    </location>
    <ligand>
        <name>substrate</name>
    </ligand>
</feature>
<dbReference type="GO" id="GO:0009435">
    <property type="term" value="P:NAD+ biosynthetic process"/>
    <property type="evidence" value="ECO:0007669"/>
    <property type="project" value="UniProtKB-UniPathway"/>
</dbReference>
<name>A0A1Z4BZS5_9GAMM</name>
<evidence type="ECO:0000256" key="8">
    <source>
        <dbReference type="ARBA" id="ARBA00022679"/>
    </source>
</evidence>
<comment type="similarity">
    <text evidence="3 12">Belongs to the NadC/ModD family.</text>
</comment>
<evidence type="ECO:0000256" key="4">
    <source>
        <dbReference type="ARBA" id="ARBA00011218"/>
    </source>
</evidence>
<dbReference type="InterPro" id="IPR002638">
    <property type="entry name" value="Quinolinate_PRibosylTrfase_C"/>
</dbReference>
<protein>
    <recommendedName>
        <fullName evidence="11">Probable nicotinate-nucleotide pyrophosphorylase [carboxylating]</fullName>
        <ecNumber evidence="5">2.4.2.19</ecNumber>
    </recommendedName>
    <alternativeName>
        <fullName evidence="9">Quinolinate phosphoribosyltransferase [decarboxylating]</fullName>
    </alternativeName>
</protein>
<dbReference type="EMBL" id="CP022129">
    <property type="protein sequence ID" value="ASF46749.1"/>
    <property type="molecule type" value="Genomic_DNA"/>
</dbReference>
<dbReference type="FunFam" id="3.90.1170.20:FF:000001">
    <property type="entry name" value="Nicotinate-nucleotide diphosphorylase (Carboxylating)"/>
    <property type="match status" value="1"/>
</dbReference>
<dbReference type="InterPro" id="IPR027277">
    <property type="entry name" value="NadC/ModD"/>
</dbReference>
<dbReference type="InterPro" id="IPR022412">
    <property type="entry name" value="Quinolinate_PRibosylTrfase_N"/>
</dbReference>
<dbReference type="NCBIfam" id="TIGR00078">
    <property type="entry name" value="nadC"/>
    <property type="match status" value="1"/>
</dbReference>
<evidence type="ECO:0000259" key="14">
    <source>
        <dbReference type="Pfam" id="PF01729"/>
    </source>
</evidence>
<dbReference type="Gene3D" id="3.90.1170.20">
    <property type="entry name" value="Quinolinate phosphoribosyl transferase, N-terminal domain"/>
    <property type="match status" value="1"/>
</dbReference>
<dbReference type="GO" id="GO:0004514">
    <property type="term" value="F:nicotinate-nucleotide diphosphorylase (carboxylating) activity"/>
    <property type="evidence" value="ECO:0007669"/>
    <property type="project" value="UniProtKB-EC"/>
</dbReference>
<dbReference type="GO" id="GO:0005737">
    <property type="term" value="C:cytoplasm"/>
    <property type="evidence" value="ECO:0007669"/>
    <property type="project" value="TreeGrafter"/>
</dbReference>
<evidence type="ECO:0000256" key="10">
    <source>
        <dbReference type="ARBA" id="ARBA00047445"/>
    </source>
</evidence>
<dbReference type="InterPro" id="IPR004393">
    <property type="entry name" value="NadC"/>
</dbReference>
<comment type="catalytic activity">
    <reaction evidence="10">
        <text>nicotinate beta-D-ribonucleotide + CO2 + diphosphate = quinolinate + 5-phospho-alpha-D-ribose 1-diphosphate + 2 H(+)</text>
        <dbReference type="Rhea" id="RHEA:12733"/>
        <dbReference type="ChEBI" id="CHEBI:15378"/>
        <dbReference type="ChEBI" id="CHEBI:16526"/>
        <dbReference type="ChEBI" id="CHEBI:29959"/>
        <dbReference type="ChEBI" id="CHEBI:33019"/>
        <dbReference type="ChEBI" id="CHEBI:57502"/>
        <dbReference type="ChEBI" id="CHEBI:58017"/>
        <dbReference type="EC" id="2.4.2.19"/>
    </reaction>
</comment>
<evidence type="ECO:0000256" key="7">
    <source>
        <dbReference type="ARBA" id="ARBA00022676"/>
    </source>
</evidence>
<evidence type="ECO:0000259" key="15">
    <source>
        <dbReference type="Pfam" id="PF02749"/>
    </source>
</evidence>
<feature type="binding site" evidence="13">
    <location>
        <position position="164"/>
    </location>
    <ligand>
        <name>substrate</name>
    </ligand>
</feature>
<evidence type="ECO:0000256" key="12">
    <source>
        <dbReference type="PIRNR" id="PIRNR006250"/>
    </source>
</evidence>
<evidence type="ECO:0000256" key="13">
    <source>
        <dbReference type="PIRSR" id="PIRSR006250-1"/>
    </source>
</evidence>
<dbReference type="FunFam" id="3.20.20.70:FF:000030">
    <property type="entry name" value="Nicotinate-nucleotide pyrophosphorylase, carboxylating"/>
    <property type="match status" value="1"/>
</dbReference>
<dbReference type="InterPro" id="IPR037128">
    <property type="entry name" value="Quinolinate_PRibosylTase_N_sf"/>
</dbReference>
<feature type="binding site" evidence="13">
    <location>
        <position position="97"/>
    </location>
    <ligand>
        <name>substrate</name>
    </ligand>
</feature>
<dbReference type="Pfam" id="PF01729">
    <property type="entry name" value="QRPTase_C"/>
    <property type="match status" value="1"/>
</dbReference>
<evidence type="ECO:0000313" key="17">
    <source>
        <dbReference type="Proteomes" id="UP000197019"/>
    </source>
</evidence>
<evidence type="ECO:0000256" key="11">
    <source>
        <dbReference type="ARBA" id="ARBA00069173"/>
    </source>
</evidence>
<proteinExistence type="inferred from homology"/>
<feature type="domain" description="Quinolinate phosphoribosyl transferase N-terminal" evidence="15">
    <location>
        <begin position="23"/>
        <end position="107"/>
    </location>
</feature>
<dbReference type="KEGG" id="mpsy:CEK71_12060"/>
<evidence type="ECO:0000256" key="6">
    <source>
        <dbReference type="ARBA" id="ARBA00022642"/>
    </source>
</evidence>
<sequence length="280" mass="29528">MIPNPISTADIQAFLAEDIGAGDLTANIIPSGQTAHAQVITREAATLCGQAWFNAIFNALAPDIDIVWHVAEGAQVAPDTLLCTLSGNARALLTGERTALNLLQTLSATATIASRYAEAIAGTGCKVLDTRKTLPGLRKAQKYAVICGGCHNHRQGLYDGVLIKENHIIAAGSIAQAVQAARQQTAAPIEVEVESLAELSEALAARPERIMLDNFTLADLHSAVALTAGRTELEASGNITLTNIRSVAETGVDYISIGALTKNLKAIDLSMRIDLELCHE</sequence>
<dbReference type="PANTHER" id="PTHR32179">
    <property type="entry name" value="NICOTINATE-NUCLEOTIDE PYROPHOSPHORYLASE [CARBOXYLATING]"/>
    <property type="match status" value="1"/>
</dbReference>
<gene>
    <name evidence="16" type="primary">nadC</name>
    <name evidence="16" type="ORF">CEK71_12060</name>
</gene>
<reference evidence="16 17" key="1">
    <citation type="submission" date="2017-06" db="EMBL/GenBank/DDBJ databases">
        <title>Genome Sequencing of the methanotroph Methylovulum psychrotolerants str. HV10-M2 isolated from a high-altitude environment.</title>
        <authorList>
            <person name="Mateos-Rivera A."/>
        </authorList>
    </citation>
    <scope>NUCLEOTIDE SEQUENCE [LARGE SCALE GENOMIC DNA]</scope>
    <source>
        <strain evidence="16 17">HV10_M2</strain>
    </source>
</reference>
<dbReference type="Proteomes" id="UP000197019">
    <property type="component" value="Chromosome"/>
</dbReference>
<feature type="binding site" evidence="13">
    <location>
        <position position="154"/>
    </location>
    <ligand>
        <name>substrate</name>
    </ligand>
</feature>
<dbReference type="Gene3D" id="3.20.20.70">
    <property type="entry name" value="Aldolase class I"/>
    <property type="match status" value="1"/>
</dbReference>
<feature type="binding site" evidence="13">
    <location>
        <position position="213"/>
    </location>
    <ligand>
        <name>substrate</name>
    </ligand>
</feature>
<dbReference type="AlphaFoldDB" id="A0A1Z4BZS5"/>
<dbReference type="Pfam" id="PF02749">
    <property type="entry name" value="QRPTase_N"/>
    <property type="match status" value="1"/>
</dbReference>
<keyword evidence="17" id="KW-1185">Reference proteome</keyword>
<accession>A0A1Z4BZS5</accession>
<keyword evidence="6" id="KW-0662">Pyridine nucleotide biosynthesis</keyword>
<dbReference type="RefSeq" id="WP_088619621.1">
    <property type="nucleotide sequence ID" value="NZ_CP022129.1"/>
</dbReference>
<feature type="domain" description="Quinolinate phosphoribosyl transferase C-terminal" evidence="14">
    <location>
        <begin position="110"/>
        <end position="272"/>
    </location>
</feature>
<feature type="binding site" evidence="13">
    <location>
        <begin position="257"/>
        <end position="259"/>
    </location>
    <ligand>
        <name>substrate</name>
    </ligand>
</feature>